<protein>
    <submittedName>
        <fullName evidence="1">Uncharacterized protein</fullName>
    </submittedName>
</protein>
<gene>
    <name evidence="1" type="ORF">O181_101878</name>
</gene>
<evidence type="ECO:0000313" key="1">
    <source>
        <dbReference type="EMBL" id="MBW0562163.1"/>
    </source>
</evidence>
<sequence>MSSTPTEVTEYSPSVPPPTVLCGSGIFRWLGSPWSMASSGHSDPSQNYDGYKALEFLHIHSTECLKKFKQFFQHYNPRSSKCYHCFVGKKPCEHLGVPLSNARWTNVEGPIPTCGRSIYSSEEVPISRTNNEALVNWIRQISDSSTDPDTEVVMI</sequence>
<comment type="caution">
    <text evidence="1">The sequence shown here is derived from an EMBL/GenBank/DDBJ whole genome shotgun (WGS) entry which is preliminary data.</text>
</comment>
<name>A0A9Q3JFB4_9BASI</name>
<accession>A0A9Q3JFB4</accession>
<proteinExistence type="predicted"/>
<organism evidence="1 2">
    <name type="scientific">Austropuccinia psidii MF-1</name>
    <dbReference type="NCBI Taxonomy" id="1389203"/>
    <lineage>
        <taxon>Eukaryota</taxon>
        <taxon>Fungi</taxon>
        <taxon>Dikarya</taxon>
        <taxon>Basidiomycota</taxon>
        <taxon>Pucciniomycotina</taxon>
        <taxon>Pucciniomycetes</taxon>
        <taxon>Pucciniales</taxon>
        <taxon>Sphaerophragmiaceae</taxon>
        <taxon>Austropuccinia</taxon>
    </lineage>
</organism>
<dbReference type="Proteomes" id="UP000765509">
    <property type="component" value="Unassembled WGS sequence"/>
</dbReference>
<evidence type="ECO:0000313" key="2">
    <source>
        <dbReference type="Proteomes" id="UP000765509"/>
    </source>
</evidence>
<reference evidence="1" key="1">
    <citation type="submission" date="2021-03" db="EMBL/GenBank/DDBJ databases">
        <title>Draft genome sequence of rust myrtle Austropuccinia psidii MF-1, a brazilian biotype.</title>
        <authorList>
            <person name="Quecine M.C."/>
            <person name="Pachon D.M.R."/>
            <person name="Bonatelli M.L."/>
            <person name="Correr F.H."/>
            <person name="Franceschini L.M."/>
            <person name="Leite T.F."/>
            <person name="Margarido G.R.A."/>
            <person name="Almeida C.A."/>
            <person name="Ferrarezi J.A."/>
            <person name="Labate C.A."/>
        </authorList>
    </citation>
    <scope>NUCLEOTIDE SEQUENCE</scope>
    <source>
        <strain evidence="1">MF-1</strain>
    </source>
</reference>
<keyword evidence="2" id="KW-1185">Reference proteome</keyword>
<dbReference type="EMBL" id="AVOT02072098">
    <property type="protein sequence ID" value="MBW0562163.1"/>
    <property type="molecule type" value="Genomic_DNA"/>
</dbReference>
<dbReference type="AlphaFoldDB" id="A0A9Q3JFB4"/>